<dbReference type="PANTHER" id="PTHR10058:SF0">
    <property type="entry name" value="MACROPHAGE COLONY-STIMULATING FACTOR 1"/>
    <property type="match status" value="1"/>
</dbReference>
<keyword evidence="2" id="KW-0812">Transmembrane</keyword>
<dbReference type="SUPFAM" id="SSF47266">
    <property type="entry name" value="4-helical cytokines"/>
    <property type="match status" value="1"/>
</dbReference>
<dbReference type="RefSeq" id="XP_045547466.1">
    <property type="nucleotide sequence ID" value="XM_045691510.1"/>
</dbReference>
<dbReference type="InterPro" id="IPR008001">
    <property type="entry name" value="MCSF-1"/>
</dbReference>
<proteinExistence type="predicted"/>
<feature type="compositionally biased region" description="Polar residues" evidence="1">
    <location>
        <begin position="513"/>
        <end position="523"/>
    </location>
</feature>
<feature type="region of interest" description="Disordered" evidence="1">
    <location>
        <begin position="302"/>
        <end position="346"/>
    </location>
</feature>
<dbReference type="Pfam" id="PF05337">
    <property type="entry name" value="CSF-1"/>
    <property type="match status" value="1"/>
</dbReference>
<dbReference type="GeneID" id="106565101"/>
<feature type="region of interest" description="Disordered" evidence="1">
    <location>
        <begin position="505"/>
        <end position="572"/>
    </location>
</feature>
<dbReference type="Gene3D" id="1.20.1250.10">
    <property type="match status" value="1"/>
</dbReference>
<reference evidence="4 5" key="1">
    <citation type="submission" date="2025-05" db="UniProtKB">
        <authorList>
            <consortium name="RefSeq"/>
        </authorList>
    </citation>
    <scope>IDENTIFICATION</scope>
</reference>
<evidence type="ECO:0000313" key="5">
    <source>
        <dbReference type="RefSeq" id="XP_045547467.1"/>
    </source>
</evidence>
<dbReference type="RefSeq" id="XP_045547467.1">
    <property type="nucleotide sequence ID" value="XM_045691511.1"/>
</dbReference>
<feature type="region of interest" description="Disordered" evidence="1">
    <location>
        <begin position="385"/>
        <end position="410"/>
    </location>
</feature>
<feature type="region of interest" description="Disordered" evidence="1">
    <location>
        <begin position="478"/>
        <end position="497"/>
    </location>
</feature>
<feature type="transmembrane region" description="Helical" evidence="2">
    <location>
        <begin position="581"/>
        <end position="600"/>
    </location>
</feature>
<evidence type="ECO:0000313" key="3">
    <source>
        <dbReference type="Proteomes" id="UP001652741"/>
    </source>
</evidence>
<evidence type="ECO:0000256" key="1">
    <source>
        <dbReference type="SAM" id="MobiDB-lite"/>
    </source>
</evidence>
<evidence type="ECO:0000313" key="4">
    <source>
        <dbReference type="RefSeq" id="XP_045547466.1"/>
    </source>
</evidence>
<evidence type="ECO:0000256" key="2">
    <source>
        <dbReference type="SAM" id="Phobius"/>
    </source>
</evidence>
<keyword evidence="2" id="KW-0472">Membrane</keyword>
<keyword evidence="3" id="KW-1185">Reference proteome</keyword>
<accession>A0ABM3CLN2</accession>
<sequence>MWTLLCSTCLGQPDEHTQTSPQSQGMSPTLEPGHFGVLVSFQDFLLTVITDGLLIARHLCFLLLMCFPLAWGGVPGPCQHSVTKGHLLNLNCLIDNQLENGWSITYVFTERQSLSEVCYIKAAFPQILELLNTHFKYVRKSDNGRYVKLLKKVIYDLYSQNCIPEINEEIENTPLKFVRMHSTSPREALTKARGVIEMYMTLMTKSNGPVDWNCEEEYAEDYLESTTALHTPTAAESEPERQCACPTVGPVTPDVSPVSHSVWSSPPQPTLSQFTSIVPPRPTHPSLGTKGAEPRVFLVSSGTVRPPFPRELQQTVPDGRSLGGGREGDIHWDFRPPSPNGTESDSALYNVVADTPSATNDPSPSSPPSLVLRGTVGSHDETFYYPETERIRETSTDRPAGRGAAGSPHSPFAVAGAKLVTPVPFLYKLIGITPSSDESTAYVLAKRSLDARNYGILQDGVSTETPQLEDTREKYPGTERYLHDSNPPIESTTTEASPRLKMTVEEPDKLHTTTEAPDQVTKTEPNHPRTSYKEGFSTDIVSERTDVDDAPISERSSEGSVKEFRHGKTGHSDSSISYQTAFIIAAVCGGPILIITLFCLSEKKRLQALLHSTSIIENQRACSSIEDVELQYCKAKE</sequence>
<feature type="compositionally biased region" description="Basic and acidic residues" evidence="1">
    <location>
        <begin position="555"/>
        <end position="566"/>
    </location>
</feature>
<name>A0ABM3CLN2_SALSA</name>
<feature type="compositionally biased region" description="Basic and acidic residues" evidence="1">
    <location>
        <begin position="385"/>
        <end position="400"/>
    </location>
</feature>
<protein>
    <submittedName>
        <fullName evidence="4 5">Uncharacterized protein LOC106565101 isoform X1</fullName>
    </submittedName>
</protein>
<gene>
    <name evidence="4 5" type="primary">LOC106565101</name>
</gene>
<dbReference type="InterPro" id="IPR009079">
    <property type="entry name" value="4_helix_cytokine-like_core"/>
</dbReference>
<dbReference type="Proteomes" id="UP001652741">
    <property type="component" value="Chromosome ssa12"/>
</dbReference>
<organism evidence="3 5">
    <name type="scientific">Salmo salar</name>
    <name type="common">Atlantic salmon</name>
    <dbReference type="NCBI Taxonomy" id="8030"/>
    <lineage>
        <taxon>Eukaryota</taxon>
        <taxon>Metazoa</taxon>
        <taxon>Chordata</taxon>
        <taxon>Craniata</taxon>
        <taxon>Vertebrata</taxon>
        <taxon>Euteleostomi</taxon>
        <taxon>Actinopterygii</taxon>
        <taxon>Neopterygii</taxon>
        <taxon>Teleostei</taxon>
        <taxon>Protacanthopterygii</taxon>
        <taxon>Salmoniformes</taxon>
        <taxon>Salmonidae</taxon>
        <taxon>Salmoninae</taxon>
        <taxon>Salmo</taxon>
    </lineage>
</organism>
<keyword evidence="2" id="KW-1133">Transmembrane helix</keyword>
<dbReference type="PANTHER" id="PTHR10058">
    <property type="entry name" value="MACROPHAGE COLONY STIMULATING FACTOR"/>
    <property type="match status" value="1"/>
</dbReference>